<dbReference type="EMBL" id="JAQQWE010000008">
    <property type="protein sequence ID" value="KAK7943810.1"/>
    <property type="molecule type" value="Genomic_DNA"/>
</dbReference>
<name>A0ABR1Q1E5_9PEZI</name>
<evidence type="ECO:0000313" key="1">
    <source>
        <dbReference type="EMBL" id="KAK7943810.1"/>
    </source>
</evidence>
<proteinExistence type="predicted"/>
<organism evidence="1 2">
    <name type="scientific">Apiospora aurea</name>
    <dbReference type="NCBI Taxonomy" id="335848"/>
    <lineage>
        <taxon>Eukaryota</taxon>
        <taxon>Fungi</taxon>
        <taxon>Dikarya</taxon>
        <taxon>Ascomycota</taxon>
        <taxon>Pezizomycotina</taxon>
        <taxon>Sordariomycetes</taxon>
        <taxon>Xylariomycetidae</taxon>
        <taxon>Amphisphaeriales</taxon>
        <taxon>Apiosporaceae</taxon>
        <taxon>Apiospora</taxon>
    </lineage>
</organism>
<reference evidence="1 2" key="1">
    <citation type="submission" date="2023-01" db="EMBL/GenBank/DDBJ databases">
        <title>Analysis of 21 Apiospora genomes using comparative genomics revels a genus with tremendous synthesis potential of carbohydrate active enzymes and secondary metabolites.</title>
        <authorList>
            <person name="Sorensen T."/>
        </authorList>
    </citation>
    <scope>NUCLEOTIDE SEQUENCE [LARGE SCALE GENOMIC DNA]</scope>
    <source>
        <strain evidence="1 2">CBS 24483</strain>
    </source>
</reference>
<dbReference type="RefSeq" id="XP_066695841.1">
    <property type="nucleotide sequence ID" value="XM_066849145.1"/>
</dbReference>
<evidence type="ECO:0000313" key="2">
    <source>
        <dbReference type="Proteomes" id="UP001391051"/>
    </source>
</evidence>
<protein>
    <recommendedName>
        <fullName evidence="3">F-box domain-containing protein</fullName>
    </recommendedName>
</protein>
<gene>
    <name evidence="1" type="ORF">PG986_012923</name>
</gene>
<dbReference type="GeneID" id="92082207"/>
<comment type="caution">
    <text evidence="1">The sequence shown here is derived from an EMBL/GenBank/DDBJ whole genome shotgun (WGS) entry which is preliminary data.</text>
</comment>
<accession>A0ABR1Q1E5</accession>
<sequence length="468" mass="52967">MAKELESLPADVLILILTAVTSLDDLCPLIRASPTVYQLFSQKKASILLKVCAHQLGPSIRDAMVLVHTELHSFTPYPLEVYRDRVDETIAGWRRRLLAGKEQWLDGSVSAEEAVQLARVCRTAQFFVDSYARERFADFERNKKDTCRENRQQEAARYGTGTWSLSATERQHLSQAFVRRQAILNLSCVVPGQPPPPPPRYDNEYLPRRVLGLFESWELEQIAQADLFAYALCTALTDYENTLEGLALLSGQAAEAVEGGGDALVQNRLLRSDRDWYLSECYPQLSKLRRKLTDAAAVDPELFERLTQWKRTKKSLEHGDAYSFLHAGNRYYHPTTESQTAQIASLLLPPPQPSLPCNSASESPIEPPFGWTDAMAATVDDPYYVGGDRWGDSLFLVSPADGAPRSYSSWQLFKANVKEWRWGGFVFWDADRVKALRARGRWNRFNEAGWLAAPYRPLPVRECRNSST</sequence>
<keyword evidence="2" id="KW-1185">Reference proteome</keyword>
<evidence type="ECO:0008006" key="3">
    <source>
        <dbReference type="Google" id="ProtNLM"/>
    </source>
</evidence>
<dbReference type="Proteomes" id="UP001391051">
    <property type="component" value="Unassembled WGS sequence"/>
</dbReference>